<name>A0A193LBY4_9GAMM</name>
<dbReference type="PANTHER" id="PTHR33877">
    <property type="entry name" value="SLL1193 PROTEIN"/>
    <property type="match status" value="1"/>
</dbReference>
<evidence type="ECO:0000259" key="1">
    <source>
        <dbReference type="SMART" id="SM00507"/>
    </source>
</evidence>
<reference evidence="2 3" key="1">
    <citation type="submission" date="2016-06" db="EMBL/GenBank/DDBJ databases">
        <title>Complete genome sequence of a deep-branching marine Gamma Proteobacterium Woeseia oceani type strain XK5.</title>
        <authorList>
            <person name="Mu D."/>
            <person name="Du Z."/>
        </authorList>
    </citation>
    <scope>NUCLEOTIDE SEQUENCE [LARGE SCALE GENOMIC DNA]</scope>
    <source>
        <strain evidence="2 3">XK5</strain>
    </source>
</reference>
<keyword evidence="2" id="KW-0255">Endonuclease</keyword>
<sequence length="226" mass="25267">MLSGAASDISQQVLRTDVSGMPLEWIDYREAVRLYHTEQVAYACGIHLYTVCGGCSALTGRRSRVDVSSIIATHGTSQGHAYVHEQYTPPLNNRTLFKRDANLCLYCALRFPTRELTRDHITPLSQGGLDVWNNVATACRRCNNHKGGNTPEQAGMQLIAVPFTPTYAEYIYLKGRRVLIDQMQYLLAHIPRSSPLHARLSGHLSEGVTIFDEPEHVEYSDIECST</sequence>
<keyword evidence="3" id="KW-1185">Reference proteome</keyword>
<dbReference type="KEGG" id="woc:BA177_00570"/>
<dbReference type="Gene3D" id="1.10.30.50">
    <property type="match status" value="1"/>
</dbReference>
<dbReference type="AlphaFoldDB" id="A0A193LBY4"/>
<dbReference type="Proteomes" id="UP000092695">
    <property type="component" value="Chromosome"/>
</dbReference>
<dbReference type="PANTHER" id="PTHR33877:SF2">
    <property type="entry name" value="OS07G0170200 PROTEIN"/>
    <property type="match status" value="1"/>
</dbReference>
<protein>
    <submittedName>
        <fullName evidence="2">HNH endonuclease</fullName>
    </submittedName>
</protein>
<dbReference type="SMART" id="SM00507">
    <property type="entry name" value="HNHc"/>
    <property type="match status" value="1"/>
</dbReference>
<dbReference type="EMBL" id="CP016268">
    <property type="protein sequence ID" value="ANO49909.1"/>
    <property type="molecule type" value="Genomic_DNA"/>
</dbReference>
<dbReference type="Pfam" id="PF14279">
    <property type="entry name" value="HNH_5"/>
    <property type="match status" value="1"/>
</dbReference>
<gene>
    <name evidence="2" type="ORF">BA177_00570</name>
</gene>
<organism evidence="2 3">
    <name type="scientific">Woeseia oceani</name>
    <dbReference type="NCBI Taxonomy" id="1548547"/>
    <lineage>
        <taxon>Bacteria</taxon>
        <taxon>Pseudomonadati</taxon>
        <taxon>Pseudomonadota</taxon>
        <taxon>Gammaproteobacteria</taxon>
        <taxon>Woeseiales</taxon>
        <taxon>Woeseiaceae</taxon>
        <taxon>Woeseia</taxon>
    </lineage>
</organism>
<keyword evidence="2" id="KW-0378">Hydrolase</keyword>
<dbReference type="InterPro" id="IPR052892">
    <property type="entry name" value="NA-targeting_endonuclease"/>
</dbReference>
<dbReference type="OrthoDB" id="9802901at2"/>
<evidence type="ECO:0000313" key="2">
    <source>
        <dbReference type="EMBL" id="ANO49909.1"/>
    </source>
</evidence>
<keyword evidence="2" id="KW-0540">Nuclease</keyword>
<evidence type="ECO:0000313" key="3">
    <source>
        <dbReference type="Proteomes" id="UP000092695"/>
    </source>
</evidence>
<dbReference type="RefSeq" id="WP_068611786.1">
    <property type="nucleotide sequence ID" value="NZ_CP016268.1"/>
</dbReference>
<dbReference type="CDD" id="cd00085">
    <property type="entry name" value="HNHc"/>
    <property type="match status" value="1"/>
</dbReference>
<accession>A0A193LBY4</accession>
<dbReference type="STRING" id="1548547.BA177_00570"/>
<dbReference type="GO" id="GO:0004519">
    <property type="term" value="F:endonuclease activity"/>
    <property type="evidence" value="ECO:0007669"/>
    <property type="project" value="UniProtKB-KW"/>
</dbReference>
<dbReference type="InterPro" id="IPR003615">
    <property type="entry name" value="HNH_nuc"/>
</dbReference>
<feature type="domain" description="HNH nuclease" evidence="1">
    <location>
        <begin position="92"/>
        <end position="144"/>
    </location>
</feature>
<dbReference type="InterPro" id="IPR029471">
    <property type="entry name" value="HNH_5"/>
</dbReference>
<proteinExistence type="predicted"/>